<dbReference type="InterPro" id="IPR050274">
    <property type="entry name" value="Nuclear_hormone_rcpt_NR2"/>
</dbReference>
<evidence type="ECO:0000256" key="4">
    <source>
        <dbReference type="ARBA" id="ARBA00022833"/>
    </source>
</evidence>
<comment type="function">
    <text evidence="11">Receptor for retinoic acid that acts as a transcription factor. Forms homo- or heterodimers with retinoic acid receptors (rars) and binds to target response elements in response to their ligands, all-trans or 9-cis retinoic acid, to regulate gene expression in various biological processes.</text>
</comment>
<sequence>MYGNYSHFMKFPTGFGGSPGHSGSTSMSPSAALSTGKPMDSHPSYTDTPVSAPRTLSAVGPPLNALGSPYRVITSAMGPPSGALAAPPGINLVAPPSSQVVSKRKTGNSGRKPHLTPSASAPTEGRWCVHGGPCTAAPRTLYSGQLPFTSSRQCRSEIINFPFLCWSAVAVMMLWNRPQIVMLNVVNSVSISEDIKPLPGLPGIGNMNYPSASPGSLVKHICAICGDRSSGKHYGVYSCEGCKGFFKRTIRKDLMYTCRDNKDCLIDKRQRNRCQYCRYQKCLVMGMKREAVQEERQRSRERAESEADCANSGHEDMPVERILEAELAVEPKTESYGDMNLENSTNDPVTNICHAADKQLFTLVEWAKRIPHFSDLTLEDQVILLRAGWNELLIASFSHRSVSVQDGILLATGLHVHRSSAHSAGVGSIFDRVLTELVSKMKDMQMDKSELGCLRAIVLFNPDAKGLSNPSEVETLREKVYATLEAYTKQKYPEQPGRFAKLLLRLPALRSIGLKCLEHLFFFKLIGDTPIDTFLMEMLETPLQIT</sequence>
<dbReference type="AlphaFoldDB" id="A0A8C0Z0Z0"/>
<reference evidence="15" key="2">
    <citation type="submission" date="2025-08" db="UniProtKB">
        <authorList>
            <consortium name="Ensembl"/>
        </authorList>
    </citation>
    <scope>IDENTIFICATION</scope>
</reference>
<accession>A0A8C0Z0Z0</accession>
<dbReference type="InterPro" id="IPR013088">
    <property type="entry name" value="Znf_NHR/GATA"/>
</dbReference>
<feature type="domain" description="NR LBD" evidence="14">
    <location>
        <begin position="314"/>
        <end position="542"/>
    </location>
</feature>
<dbReference type="InterPro" id="IPR035500">
    <property type="entry name" value="NHR-like_dom_sf"/>
</dbReference>
<evidence type="ECO:0000256" key="2">
    <source>
        <dbReference type="ARBA" id="ARBA00022723"/>
    </source>
</evidence>
<evidence type="ECO:0000256" key="3">
    <source>
        <dbReference type="ARBA" id="ARBA00022771"/>
    </source>
</evidence>
<keyword evidence="6 10" id="KW-0238">DNA-binding</keyword>
<name>A0A8C0Z0Z0_CANLF</name>
<keyword evidence="2 10" id="KW-0479">Metal-binding</keyword>
<gene>
    <name evidence="15" type="primary">RXRG</name>
</gene>
<feature type="compositionally biased region" description="Basic and acidic residues" evidence="12">
    <location>
        <begin position="294"/>
        <end position="305"/>
    </location>
</feature>
<dbReference type="GO" id="GO:0005634">
    <property type="term" value="C:nucleus"/>
    <property type="evidence" value="ECO:0007669"/>
    <property type="project" value="UniProtKB-SubCell"/>
</dbReference>
<dbReference type="PRINTS" id="PR00047">
    <property type="entry name" value="STROIDFINGER"/>
</dbReference>
<dbReference type="InterPro" id="IPR000536">
    <property type="entry name" value="Nucl_hrmn_rcpt_lig-bd"/>
</dbReference>
<evidence type="ECO:0000256" key="11">
    <source>
        <dbReference type="RuleBase" id="RU369010"/>
    </source>
</evidence>
<dbReference type="OrthoDB" id="5873264at2759"/>
<evidence type="ECO:0000256" key="8">
    <source>
        <dbReference type="ARBA" id="ARBA00023170"/>
    </source>
</evidence>
<keyword evidence="3 10" id="KW-0863">Zinc-finger</keyword>
<dbReference type="CDD" id="cd06956">
    <property type="entry name" value="NR_DBD_RXR"/>
    <property type="match status" value="1"/>
</dbReference>
<comment type="subunit">
    <text evidence="11">Homodimer. Heterodimer; with a rar molecule.</text>
</comment>
<evidence type="ECO:0000313" key="15">
    <source>
        <dbReference type="Ensembl" id="ENSCAFP00040028778.1"/>
    </source>
</evidence>
<keyword evidence="4 10" id="KW-0862">Zinc</keyword>
<dbReference type="PANTHER" id="PTHR24083">
    <property type="entry name" value="NUCLEAR HORMONE RECEPTOR"/>
    <property type="match status" value="1"/>
</dbReference>
<reference evidence="15" key="1">
    <citation type="submission" date="2018-10" db="EMBL/GenBank/DDBJ databases">
        <title>De novo assembly of a Great Dane genome.</title>
        <authorList>
            <person name="Kidd J.M."/>
            <person name="Pendleton A.L."/>
            <person name="Shen F."/>
            <person name="Emery S."/>
        </authorList>
    </citation>
    <scope>NUCLEOTIDE SEQUENCE [LARGE SCALE GENOMIC DNA]</scope>
    <source>
        <strain evidence="15">Great Dane</strain>
    </source>
</reference>
<evidence type="ECO:0000256" key="5">
    <source>
        <dbReference type="ARBA" id="ARBA00023015"/>
    </source>
</evidence>
<dbReference type="Proteomes" id="UP000694542">
    <property type="component" value="Chromosome 38"/>
</dbReference>
<dbReference type="Pfam" id="PF00105">
    <property type="entry name" value="zf-C4"/>
    <property type="match status" value="1"/>
</dbReference>
<evidence type="ECO:0000256" key="12">
    <source>
        <dbReference type="SAM" id="MobiDB-lite"/>
    </source>
</evidence>
<dbReference type="Pfam" id="PF11825">
    <property type="entry name" value="Nuc_recep-AF1"/>
    <property type="match status" value="2"/>
</dbReference>
<dbReference type="PROSITE" id="PS51030">
    <property type="entry name" value="NUCLEAR_REC_DBD_2"/>
    <property type="match status" value="1"/>
</dbReference>
<dbReference type="InterPro" id="IPR001723">
    <property type="entry name" value="Nuclear_hrmn_rcpt"/>
</dbReference>
<dbReference type="SMART" id="SM00430">
    <property type="entry name" value="HOLI"/>
    <property type="match status" value="1"/>
</dbReference>
<evidence type="ECO:0000256" key="7">
    <source>
        <dbReference type="ARBA" id="ARBA00023163"/>
    </source>
</evidence>
<dbReference type="PROSITE" id="PS00031">
    <property type="entry name" value="NUCLEAR_REC_DBD_1"/>
    <property type="match status" value="1"/>
</dbReference>
<dbReference type="FunFam" id="1.10.565.10:FF:000002">
    <property type="entry name" value="Retinoic acid receptor RXR-alpha"/>
    <property type="match status" value="1"/>
</dbReference>
<feature type="compositionally biased region" description="Basic residues" evidence="12">
    <location>
        <begin position="102"/>
        <end position="114"/>
    </location>
</feature>
<evidence type="ECO:0000313" key="16">
    <source>
        <dbReference type="Proteomes" id="UP000694542"/>
    </source>
</evidence>
<evidence type="ECO:0000256" key="9">
    <source>
        <dbReference type="ARBA" id="ARBA00023242"/>
    </source>
</evidence>
<proteinExistence type="inferred from homology"/>
<comment type="similarity">
    <text evidence="1">Belongs to the nuclear hormone receptor family. NR2 subfamily.</text>
</comment>
<keyword evidence="9 10" id="KW-0539">Nucleus</keyword>
<dbReference type="Pfam" id="PF00104">
    <property type="entry name" value="Hormone_recep"/>
    <property type="match status" value="1"/>
</dbReference>
<keyword evidence="5 10" id="KW-0805">Transcription regulation</keyword>
<dbReference type="GO" id="GO:0008270">
    <property type="term" value="F:zinc ion binding"/>
    <property type="evidence" value="ECO:0007669"/>
    <property type="project" value="UniProtKB-UniRule"/>
</dbReference>
<dbReference type="CDD" id="cd06943">
    <property type="entry name" value="NR_LBD_RXR_like"/>
    <property type="match status" value="1"/>
</dbReference>
<dbReference type="Gene3D" id="1.10.565.10">
    <property type="entry name" value="Retinoid X Receptor"/>
    <property type="match status" value="1"/>
</dbReference>
<feature type="compositionally biased region" description="Polar residues" evidence="12">
    <location>
        <begin position="21"/>
        <end position="33"/>
    </location>
</feature>
<dbReference type="SUPFAM" id="SSF57716">
    <property type="entry name" value="Glucocorticoid receptor-like (DNA-binding domain)"/>
    <property type="match status" value="1"/>
</dbReference>
<protein>
    <recommendedName>
        <fullName evidence="11">Retinoic acid receptor RXR</fullName>
    </recommendedName>
    <alternativeName>
        <fullName evidence="11">Nuclear receptor subfamily 2 group B member</fullName>
    </alternativeName>
</protein>
<dbReference type="FunFam" id="3.30.50.10:FF:000005">
    <property type="entry name" value="Retinoic acid receptor RXR-alpha"/>
    <property type="match status" value="1"/>
</dbReference>
<feature type="region of interest" description="Disordered" evidence="12">
    <location>
        <begin position="294"/>
        <end position="313"/>
    </location>
</feature>
<keyword evidence="8 10" id="KW-0675">Receptor</keyword>
<dbReference type="PRINTS" id="PR00545">
    <property type="entry name" value="RETINOIDXR"/>
</dbReference>
<dbReference type="SMART" id="SM00399">
    <property type="entry name" value="ZnF_C4"/>
    <property type="match status" value="1"/>
</dbReference>
<feature type="region of interest" description="Disordered" evidence="12">
    <location>
        <begin position="95"/>
        <end position="124"/>
    </location>
</feature>
<dbReference type="GO" id="GO:0043565">
    <property type="term" value="F:sequence-specific DNA binding"/>
    <property type="evidence" value="ECO:0007669"/>
    <property type="project" value="InterPro"/>
</dbReference>
<comment type="subcellular location">
    <subcellularLocation>
        <location evidence="10">Nucleus</location>
    </subcellularLocation>
</comment>
<dbReference type="Gene3D" id="3.30.50.10">
    <property type="entry name" value="Erythroid Transcription Factor GATA-1, subunit A"/>
    <property type="match status" value="1"/>
</dbReference>
<dbReference type="PROSITE" id="PS51843">
    <property type="entry name" value="NR_LBD"/>
    <property type="match status" value="1"/>
</dbReference>
<evidence type="ECO:0000259" key="13">
    <source>
        <dbReference type="PROSITE" id="PS51030"/>
    </source>
</evidence>
<dbReference type="PRINTS" id="PR00398">
    <property type="entry name" value="STRDHORMONER"/>
</dbReference>
<dbReference type="GO" id="GO:0003707">
    <property type="term" value="F:nuclear steroid receptor activity"/>
    <property type="evidence" value="ECO:0007669"/>
    <property type="project" value="UniProtKB-UniRule"/>
</dbReference>
<evidence type="ECO:0000256" key="10">
    <source>
        <dbReference type="RuleBase" id="RU004334"/>
    </source>
</evidence>
<keyword evidence="7 10" id="KW-0804">Transcription</keyword>
<evidence type="ECO:0000256" key="6">
    <source>
        <dbReference type="ARBA" id="ARBA00023125"/>
    </source>
</evidence>
<evidence type="ECO:0000259" key="14">
    <source>
        <dbReference type="PROSITE" id="PS51843"/>
    </source>
</evidence>
<feature type="region of interest" description="Disordered" evidence="12">
    <location>
        <begin position="17"/>
        <end position="56"/>
    </location>
</feature>
<dbReference type="InterPro" id="IPR001628">
    <property type="entry name" value="Znf_hrmn_rcpt"/>
</dbReference>
<evidence type="ECO:0000256" key="1">
    <source>
        <dbReference type="ARBA" id="ARBA00006421"/>
    </source>
</evidence>
<organism evidence="15 16">
    <name type="scientific">Canis lupus familiaris</name>
    <name type="common">Dog</name>
    <name type="synonym">Canis familiaris</name>
    <dbReference type="NCBI Taxonomy" id="9615"/>
    <lineage>
        <taxon>Eukaryota</taxon>
        <taxon>Metazoa</taxon>
        <taxon>Chordata</taxon>
        <taxon>Craniata</taxon>
        <taxon>Vertebrata</taxon>
        <taxon>Euteleostomi</taxon>
        <taxon>Mammalia</taxon>
        <taxon>Eutheria</taxon>
        <taxon>Laurasiatheria</taxon>
        <taxon>Carnivora</taxon>
        <taxon>Caniformia</taxon>
        <taxon>Canidae</taxon>
        <taxon>Canis</taxon>
    </lineage>
</organism>
<comment type="domain">
    <text evidence="11">Composed of three domains: a modulating N-terminal domain, a DNA-binding domain and a C-terminal ligand-binding domain.</text>
</comment>
<dbReference type="InterPro" id="IPR000003">
    <property type="entry name" value="Retinoid-X_rcpt/HNF4"/>
</dbReference>
<dbReference type="Ensembl" id="ENSCAFT00040033070.1">
    <property type="protein sequence ID" value="ENSCAFP00040028778.1"/>
    <property type="gene ID" value="ENSCAFG00040017903.1"/>
</dbReference>
<feature type="domain" description="Nuclear receptor" evidence="13">
    <location>
        <begin position="219"/>
        <end position="294"/>
    </location>
</feature>
<dbReference type="SUPFAM" id="SSF48508">
    <property type="entry name" value="Nuclear receptor ligand-binding domain"/>
    <property type="match status" value="1"/>
</dbReference>
<dbReference type="InterPro" id="IPR021780">
    <property type="entry name" value="Nuc_recep-AF1"/>
</dbReference>